<accession>A0A5E7WAM5</accession>
<dbReference type="EMBL" id="CABVJH010000004">
    <property type="protein sequence ID" value="VVQ31854.1"/>
    <property type="molecule type" value="Genomic_DNA"/>
</dbReference>
<dbReference type="AlphaFoldDB" id="A0A5E7WAM5"/>
<evidence type="ECO:0000313" key="2">
    <source>
        <dbReference type="Proteomes" id="UP000325645"/>
    </source>
</evidence>
<evidence type="ECO:0000313" key="1">
    <source>
        <dbReference type="EMBL" id="VVQ31854.1"/>
    </source>
</evidence>
<gene>
    <name evidence="1" type="ORF">PS943_02556</name>
</gene>
<proteinExistence type="predicted"/>
<organism evidence="1 2">
    <name type="scientific">Pseudomonas fluorescens</name>
    <dbReference type="NCBI Taxonomy" id="294"/>
    <lineage>
        <taxon>Bacteria</taxon>
        <taxon>Pseudomonadati</taxon>
        <taxon>Pseudomonadota</taxon>
        <taxon>Gammaproteobacteria</taxon>
        <taxon>Pseudomonadales</taxon>
        <taxon>Pseudomonadaceae</taxon>
        <taxon>Pseudomonas</taxon>
    </lineage>
</organism>
<protein>
    <submittedName>
        <fullName evidence="1">Uncharacterized protein</fullName>
    </submittedName>
</protein>
<name>A0A5E7WAM5_PSEFL</name>
<dbReference type="Proteomes" id="UP000325645">
    <property type="component" value="Unassembled WGS sequence"/>
</dbReference>
<sequence>MPLTLALSPRGEGTDRGVWGICCDLRLQGDLGLAKLEFTLIVQVDGGREIAKINPLAPWGEG</sequence>
<reference evidence="1 2" key="1">
    <citation type="submission" date="2019-09" db="EMBL/GenBank/DDBJ databases">
        <authorList>
            <person name="Chandra G."/>
            <person name="Truman W A."/>
        </authorList>
    </citation>
    <scope>NUCLEOTIDE SEQUENCE [LARGE SCALE GENOMIC DNA]</scope>
    <source>
        <strain evidence="1">PS943</strain>
    </source>
</reference>